<dbReference type="EMBL" id="SADE01000002">
    <property type="protein sequence ID" value="RVU36108.1"/>
    <property type="molecule type" value="Genomic_DNA"/>
</dbReference>
<sequence>MTGPEALVDRIEGFADVFTVRQDKLSCTVLRLPDGGLCLYSPLPKLTDTVEVGLRELGEVTVLLAPNHYHNRGLAVHAEAYPKARLICSRHAAPRLTNQTGFDFEAVDQLAIDLPESIRVLEPEGLKTGEIWIEVEAGAGLAWIVCDAFNGPPFPRRSTPGQGSVGQIYADTPSLLGTFPKFGVGDRDAYKAWAIEVLSNRKPTIMIPCHGLPVTRPGLDQALRDLVTGNL</sequence>
<comment type="caution">
    <text evidence="1">The sequence shown here is derived from an EMBL/GenBank/DDBJ whole genome shotgun (WGS) entry which is preliminary data.</text>
</comment>
<dbReference type="OrthoDB" id="450111at2"/>
<accession>A0A437QNI4</accession>
<dbReference type="SUPFAM" id="SSF56281">
    <property type="entry name" value="Metallo-hydrolase/oxidoreductase"/>
    <property type="match status" value="1"/>
</dbReference>
<keyword evidence="2" id="KW-1185">Reference proteome</keyword>
<organism evidence="1 2">
    <name type="scientific">Hwanghaeella grinnelliae</name>
    <dbReference type="NCBI Taxonomy" id="2500179"/>
    <lineage>
        <taxon>Bacteria</taxon>
        <taxon>Pseudomonadati</taxon>
        <taxon>Pseudomonadota</taxon>
        <taxon>Alphaproteobacteria</taxon>
        <taxon>Rhodospirillales</taxon>
        <taxon>Rhodospirillaceae</taxon>
        <taxon>Hwanghaeella</taxon>
    </lineage>
</organism>
<evidence type="ECO:0000313" key="2">
    <source>
        <dbReference type="Proteomes" id="UP000287447"/>
    </source>
</evidence>
<proteinExistence type="predicted"/>
<evidence type="ECO:0000313" key="1">
    <source>
        <dbReference type="EMBL" id="RVU36108.1"/>
    </source>
</evidence>
<evidence type="ECO:0008006" key="3">
    <source>
        <dbReference type="Google" id="ProtNLM"/>
    </source>
</evidence>
<protein>
    <recommendedName>
        <fullName evidence="3">MBL fold metallo-hydrolase</fullName>
    </recommendedName>
</protein>
<dbReference type="Proteomes" id="UP000287447">
    <property type="component" value="Unassembled WGS sequence"/>
</dbReference>
<name>A0A437QNI4_9PROT</name>
<dbReference type="RefSeq" id="WP_127765584.1">
    <property type="nucleotide sequence ID" value="NZ_SADE01000002.1"/>
</dbReference>
<gene>
    <name evidence="1" type="ORF">EOI86_12830</name>
</gene>
<dbReference type="InterPro" id="IPR036866">
    <property type="entry name" value="RibonucZ/Hydroxyglut_hydro"/>
</dbReference>
<dbReference type="AlphaFoldDB" id="A0A437QNI4"/>
<reference evidence="2" key="1">
    <citation type="submission" date="2019-01" db="EMBL/GenBank/DDBJ databases">
        <title>Gri0909 isolated from a small marine red alga.</title>
        <authorList>
            <person name="Kim J."/>
            <person name="Jeong S.E."/>
            <person name="Jeon C.O."/>
        </authorList>
    </citation>
    <scope>NUCLEOTIDE SEQUENCE [LARGE SCALE GENOMIC DNA]</scope>
    <source>
        <strain evidence="2">Gri0909</strain>
    </source>
</reference>